<feature type="domain" description="Sialidase" evidence="4">
    <location>
        <begin position="155"/>
        <end position="324"/>
    </location>
</feature>
<dbReference type="GO" id="GO:0005737">
    <property type="term" value="C:cytoplasm"/>
    <property type="evidence" value="ECO:0007669"/>
    <property type="project" value="TreeGrafter"/>
</dbReference>
<evidence type="ECO:0000313" key="6">
    <source>
        <dbReference type="Proteomes" id="UP000003688"/>
    </source>
</evidence>
<dbReference type="AlphaFoldDB" id="B9XNN8"/>
<comment type="similarity">
    <text evidence="2">Belongs to the glycosyl hydrolase 33 family.</text>
</comment>
<dbReference type="EC" id="3.2.1.18" evidence="3"/>
<dbReference type="GO" id="GO:0004308">
    <property type="term" value="F:exo-alpha-sialidase activity"/>
    <property type="evidence" value="ECO:0007669"/>
    <property type="project" value="UniProtKB-EC"/>
</dbReference>
<dbReference type="PANTHER" id="PTHR10628:SF30">
    <property type="entry name" value="EXO-ALPHA-SIALIDASE"/>
    <property type="match status" value="1"/>
</dbReference>
<reference evidence="5 6" key="1">
    <citation type="journal article" date="2011" name="J. Bacteriol.">
        <title>Genome sequence of 'Pedosphaera parvula' Ellin514, an aerobic Verrucomicrobial isolate from pasture soil.</title>
        <authorList>
            <person name="Kant R."/>
            <person name="van Passel M.W."/>
            <person name="Sangwan P."/>
            <person name="Palva A."/>
            <person name="Lucas S."/>
            <person name="Copeland A."/>
            <person name="Lapidus A."/>
            <person name="Glavina Del Rio T."/>
            <person name="Dalin E."/>
            <person name="Tice H."/>
            <person name="Bruce D."/>
            <person name="Goodwin L."/>
            <person name="Pitluck S."/>
            <person name="Chertkov O."/>
            <person name="Larimer F.W."/>
            <person name="Land M.L."/>
            <person name="Hauser L."/>
            <person name="Brettin T.S."/>
            <person name="Detter J.C."/>
            <person name="Han S."/>
            <person name="de Vos W.M."/>
            <person name="Janssen P.H."/>
            <person name="Smidt H."/>
        </authorList>
    </citation>
    <scope>NUCLEOTIDE SEQUENCE [LARGE SCALE GENOMIC DNA]</scope>
    <source>
        <strain evidence="5 6">Ellin514</strain>
    </source>
</reference>
<dbReference type="EMBL" id="ABOX02000041">
    <property type="protein sequence ID" value="EEF58578.1"/>
    <property type="molecule type" value="Genomic_DNA"/>
</dbReference>
<dbReference type="RefSeq" id="WP_007417425.1">
    <property type="nucleotide sequence ID" value="NZ_ABOX02000041.1"/>
</dbReference>
<dbReference type="GO" id="GO:0009313">
    <property type="term" value="P:oligosaccharide catabolic process"/>
    <property type="evidence" value="ECO:0007669"/>
    <property type="project" value="TreeGrafter"/>
</dbReference>
<proteinExistence type="inferred from homology"/>
<dbReference type="Pfam" id="PF13088">
    <property type="entry name" value="BNR_2"/>
    <property type="match status" value="1"/>
</dbReference>
<dbReference type="InterPro" id="IPR026856">
    <property type="entry name" value="Sialidase_fam"/>
</dbReference>
<evidence type="ECO:0000259" key="4">
    <source>
        <dbReference type="Pfam" id="PF13088"/>
    </source>
</evidence>
<dbReference type="InterPro" id="IPR036278">
    <property type="entry name" value="Sialidase_sf"/>
</dbReference>
<evidence type="ECO:0000256" key="2">
    <source>
        <dbReference type="ARBA" id="ARBA00009348"/>
    </source>
</evidence>
<evidence type="ECO:0000256" key="3">
    <source>
        <dbReference type="ARBA" id="ARBA00012733"/>
    </source>
</evidence>
<dbReference type="InterPro" id="IPR011040">
    <property type="entry name" value="Sialidase"/>
</dbReference>
<gene>
    <name evidence="5" type="ORF">Cflav_PD1768</name>
</gene>
<dbReference type="SUPFAM" id="SSF50939">
    <property type="entry name" value="Sialidases"/>
    <property type="match status" value="1"/>
</dbReference>
<dbReference type="GO" id="GO:0006689">
    <property type="term" value="P:ganglioside catabolic process"/>
    <property type="evidence" value="ECO:0007669"/>
    <property type="project" value="TreeGrafter"/>
</dbReference>
<dbReference type="OrthoDB" id="41724at2"/>
<keyword evidence="6" id="KW-1185">Reference proteome</keyword>
<dbReference type="CDD" id="cd15482">
    <property type="entry name" value="Sialidase_non-viral"/>
    <property type="match status" value="1"/>
</dbReference>
<sequence length="394" mass="44008" precursor="true">MFKPRKSFWLITFVLVLMIQIARSDSSLKNAPGLTKLKDVVIYTNEYFHCAFPSVVKRSDGELLVAFRRAPDRRHFGQPGVKHTDPNSHLVMVRSKDGGESWSTEPEMLYAHPFGGSQDPCMVRLSDNSILCASYGWAVFDPETIAKMTNSSHIGNFAFMGGYLLRSRDGGSSWQGPIVPASVPEEKMVDIFGKPVPAFNRGAIYEGKNGNLYWAVASHAGHNAKHNGTHLMISNDKGNTWNYSSPIAWDDKITFNETSMYETPKGDLIAFMRTEGFDDHACLARSTDGGKSFGKWQDLGFQGHPLHALRLPDKRVLLVYGYRHAPQGIRCRVLDAECTNAAAAPEMILREDGSGFDLGYPWSTMISRDKVLVTYYFNQHDGPRYIAGTILKIK</sequence>
<dbReference type="Proteomes" id="UP000003688">
    <property type="component" value="Unassembled WGS sequence"/>
</dbReference>
<accession>B9XNN8</accession>
<dbReference type="PANTHER" id="PTHR10628">
    <property type="entry name" value="SIALIDASE"/>
    <property type="match status" value="1"/>
</dbReference>
<evidence type="ECO:0000313" key="5">
    <source>
        <dbReference type="EMBL" id="EEF58578.1"/>
    </source>
</evidence>
<dbReference type="STRING" id="320771.Cflav_PD1768"/>
<dbReference type="GO" id="GO:0016020">
    <property type="term" value="C:membrane"/>
    <property type="evidence" value="ECO:0007669"/>
    <property type="project" value="TreeGrafter"/>
</dbReference>
<comment type="catalytic activity">
    <reaction evidence="1">
        <text>Hydrolysis of alpha-(2-&gt;3)-, alpha-(2-&gt;6)-, alpha-(2-&gt;8)- glycosidic linkages of terminal sialic acid residues in oligosaccharides, glycoproteins, glycolipids, colominic acid and synthetic substrates.</text>
        <dbReference type="EC" id="3.2.1.18"/>
    </reaction>
</comment>
<evidence type="ECO:0000256" key="1">
    <source>
        <dbReference type="ARBA" id="ARBA00000427"/>
    </source>
</evidence>
<dbReference type="Gene3D" id="2.120.10.10">
    <property type="match status" value="1"/>
</dbReference>
<name>B9XNN8_PEDPL</name>
<organism evidence="5 6">
    <name type="scientific">Pedosphaera parvula (strain Ellin514)</name>
    <dbReference type="NCBI Taxonomy" id="320771"/>
    <lineage>
        <taxon>Bacteria</taxon>
        <taxon>Pseudomonadati</taxon>
        <taxon>Verrucomicrobiota</taxon>
        <taxon>Pedosphaerae</taxon>
        <taxon>Pedosphaerales</taxon>
        <taxon>Pedosphaeraceae</taxon>
        <taxon>Pedosphaera</taxon>
    </lineage>
</organism>
<protein>
    <recommendedName>
        <fullName evidence="3">exo-alpha-sialidase</fullName>
        <ecNumber evidence="3">3.2.1.18</ecNumber>
    </recommendedName>
</protein>
<comment type="caution">
    <text evidence="5">The sequence shown here is derived from an EMBL/GenBank/DDBJ whole genome shotgun (WGS) entry which is preliminary data.</text>
</comment>